<evidence type="ECO:0000313" key="3">
    <source>
        <dbReference type="Proteomes" id="UP000290172"/>
    </source>
</evidence>
<dbReference type="InterPro" id="IPR036513">
    <property type="entry name" value="STAS_dom_sf"/>
</dbReference>
<dbReference type="EMBL" id="PDKJ01000008">
    <property type="protein sequence ID" value="RXJ67653.1"/>
    <property type="molecule type" value="Genomic_DNA"/>
</dbReference>
<dbReference type="Gene3D" id="3.40.50.10600">
    <property type="entry name" value="SpoIIaa-like domains"/>
    <property type="match status" value="1"/>
</dbReference>
<dbReference type="AlphaFoldDB" id="A0A4Q0YC80"/>
<protein>
    <recommendedName>
        <fullName evidence="4">STAS/SEC14 domain-containing protein</fullName>
    </recommendedName>
</protein>
<keyword evidence="1" id="KW-1133">Transmembrane helix</keyword>
<reference evidence="2 3" key="1">
    <citation type="submission" date="2017-10" db="EMBL/GenBank/DDBJ databases">
        <title>Genomics of the genus Arcobacter.</title>
        <authorList>
            <person name="Perez-Cataluna A."/>
            <person name="Figueras M.J."/>
        </authorList>
    </citation>
    <scope>NUCLEOTIDE SEQUENCE [LARGE SCALE GENOMIC DNA]</scope>
    <source>
        <strain evidence="2 3">CECT 8993</strain>
    </source>
</reference>
<evidence type="ECO:0008006" key="4">
    <source>
        <dbReference type="Google" id="ProtNLM"/>
    </source>
</evidence>
<dbReference type="InterPro" id="IPR021866">
    <property type="entry name" value="SpoIIAA-like"/>
</dbReference>
<dbReference type="SUPFAM" id="SSF52091">
    <property type="entry name" value="SpoIIaa-like"/>
    <property type="match status" value="1"/>
</dbReference>
<keyword evidence="1" id="KW-0472">Membrane</keyword>
<dbReference type="RefSeq" id="WP_128981588.1">
    <property type="nucleotide sequence ID" value="NZ_PDKJ01000008.1"/>
</dbReference>
<accession>A0A4Q0YC80</accession>
<comment type="caution">
    <text evidence="2">The sequence shown here is derived from an EMBL/GenBank/DDBJ whole genome shotgun (WGS) entry which is preliminary data.</text>
</comment>
<sequence>MEKQEIIEKKSLNLLKDIDLDTKKEIAKIGMTATMGITVATSMYMKNKFMKRLHVVAGVALVGFSYWHHTLYQPAKKKESKKALPEKISSKESETTVEENQNVAISLNSFFAEMAITGKLTHNEFKSFEEKIETLLSSYEVPSMNILIDITKLEGVEFKVLWDDILFTLKHIKEMKKVAIVGNSKAEEYSTSFANRVFPFSLEYFEEYSKAKEWLKA</sequence>
<name>A0A4Q0YC80_9BACT</name>
<keyword evidence="1" id="KW-0812">Transmembrane</keyword>
<organism evidence="2 3">
    <name type="scientific">Halarcobacter ebronensis</name>
    <dbReference type="NCBI Taxonomy" id="1462615"/>
    <lineage>
        <taxon>Bacteria</taxon>
        <taxon>Pseudomonadati</taxon>
        <taxon>Campylobacterota</taxon>
        <taxon>Epsilonproteobacteria</taxon>
        <taxon>Campylobacterales</taxon>
        <taxon>Arcobacteraceae</taxon>
        <taxon>Halarcobacter</taxon>
    </lineage>
</organism>
<feature type="transmembrane region" description="Helical" evidence="1">
    <location>
        <begin position="53"/>
        <end position="72"/>
    </location>
</feature>
<gene>
    <name evidence="2" type="ORF">CRV08_09795</name>
</gene>
<evidence type="ECO:0000256" key="1">
    <source>
        <dbReference type="SAM" id="Phobius"/>
    </source>
</evidence>
<dbReference type="Proteomes" id="UP000290172">
    <property type="component" value="Unassembled WGS sequence"/>
</dbReference>
<evidence type="ECO:0000313" key="2">
    <source>
        <dbReference type="EMBL" id="RXJ67653.1"/>
    </source>
</evidence>
<proteinExistence type="predicted"/>
<dbReference type="Pfam" id="PF11964">
    <property type="entry name" value="SpoIIAA-like"/>
    <property type="match status" value="1"/>
</dbReference>
<dbReference type="InterPro" id="IPR038396">
    <property type="entry name" value="SpoIIAA-like_sf"/>
</dbReference>